<evidence type="ECO:0000313" key="2">
    <source>
        <dbReference type="Proteomes" id="UP001597418"/>
    </source>
</evidence>
<organism evidence="1 2">
    <name type="scientific">Sphingobacterium populi</name>
    <dbReference type="NCBI Taxonomy" id="1812824"/>
    <lineage>
        <taxon>Bacteria</taxon>
        <taxon>Pseudomonadati</taxon>
        <taxon>Bacteroidota</taxon>
        <taxon>Sphingobacteriia</taxon>
        <taxon>Sphingobacteriales</taxon>
        <taxon>Sphingobacteriaceae</taxon>
        <taxon>Sphingobacterium</taxon>
    </lineage>
</organism>
<reference evidence="2" key="1">
    <citation type="journal article" date="2019" name="Int. J. Syst. Evol. Microbiol.">
        <title>The Global Catalogue of Microorganisms (GCM) 10K type strain sequencing project: providing services to taxonomists for standard genome sequencing and annotation.</title>
        <authorList>
            <consortium name="The Broad Institute Genomics Platform"/>
            <consortium name="The Broad Institute Genome Sequencing Center for Infectious Disease"/>
            <person name="Wu L."/>
            <person name="Ma J."/>
        </authorList>
    </citation>
    <scope>NUCLEOTIDE SEQUENCE [LARGE SCALE GENOMIC DNA]</scope>
    <source>
        <strain evidence="2">KCTC 42247</strain>
    </source>
</reference>
<protein>
    <recommendedName>
        <fullName evidence="3">DUF4034 domain-containing protein</fullName>
    </recommendedName>
</protein>
<dbReference type="Proteomes" id="UP001597418">
    <property type="component" value="Unassembled WGS sequence"/>
</dbReference>
<name>A0ABW5UF55_9SPHI</name>
<evidence type="ECO:0008006" key="3">
    <source>
        <dbReference type="Google" id="ProtNLM"/>
    </source>
</evidence>
<gene>
    <name evidence="1" type="ORF">ACFSQ6_13795</name>
</gene>
<keyword evidence="2" id="KW-1185">Reference proteome</keyword>
<proteinExistence type="predicted"/>
<dbReference type="RefSeq" id="WP_066751865.1">
    <property type="nucleotide sequence ID" value="NZ_JBHUMB010000014.1"/>
</dbReference>
<evidence type="ECO:0000313" key="1">
    <source>
        <dbReference type="EMBL" id="MFD2744467.1"/>
    </source>
</evidence>
<accession>A0ABW5UF55</accession>
<sequence length="151" mass="17330">MIRSILFFLLFLPLISFGNTLEELRNKFPDVVSDSDLCENLIEELVNKKDLSSTEKAYLGAMQTIWANHTNSPISKWKTFKRGKENLQAAVRASPNNIEIRMLRYSVQSNCPKFLNYSDELAEDKAYIEANKTQIKSPAVIRMYNGLFTKS</sequence>
<dbReference type="EMBL" id="JBHUMB010000014">
    <property type="protein sequence ID" value="MFD2744467.1"/>
    <property type="molecule type" value="Genomic_DNA"/>
</dbReference>
<comment type="caution">
    <text evidence="1">The sequence shown here is derived from an EMBL/GenBank/DDBJ whole genome shotgun (WGS) entry which is preliminary data.</text>
</comment>